<sequence length="301" mass="33675">MRRRKKLRRATETSDLNTTDDEQTQKWKPSAKLSLLEDEEDFSLSKNVRSSQRMPLLPTPPLFPTTVASPSSSSKNTSNSEDGNISSDDRNYNRNTSSNDTGTGNRDKSSYVPLSDRDRMIFTILEEIKGQGRQNTLMLQALLKRQPQVEQEHGSLRLDEFRFPLDTKEDIDRVERMLMDQATEKALITHICSLGGTTADDIIRRMMSHVLTNNLARGYNWLGWGNKSPFSVLALARVIKTAAKKSSVTEADTEARMRSWLKYSGDRDGGEEEGRKEKGDAEPANAATIAAASAASDIEED</sequence>
<feature type="region of interest" description="Disordered" evidence="1">
    <location>
        <begin position="1"/>
        <end position="112"/>
    </location>
</feature>
<dbReference type="AlphaFoldDB" id="A0AAD8GKS0"/>
<gene>
    <name evidence="3" type="ORF">AOXY_G692</name>
</gene>
<proteinExistence type="predicted"/>
<dbReference type="Pfam" id="PF16064">
    <property type="entry name" value="DUF4806"/>
    <property type="match status" value="1"/>
</dbReference>
<feature type="compositionally biased region" description="Low complexity" evidence="1">
    <location>
        <begin position="282"/>
        <end position="295"/>
    </location>
</feature>
<feature type="region of interest" description="Disordered" evidence="1">
    <location>
        <begin position="259"/>
        <end position="301"/>
    </location>
</feature>
<feature type="domain" description="DUF4806" evidence="2">
    <location>
        <begin position="158"/>
        <end position="230"/>
    </location>
</feature>
<keyword evidence="4" id="KW-1185">Reference proteome</keyword>
<evidence type="ECO:0000259" key="2">
    <source>
        <dbReference type="Pfam" id="PF16064"/>
    </source>
</evidence>
<feature type="compositionally biased region" description="Basic and acidic residues" evidence="1">
    <location>
        <begin position="264"/>
        <end position="281"/>
    </location>
</feature>
<dbReference type="Proteomes" id="UP001230051">
    <property type="component" value="Unassembled WGS sequence"/>
</dbReference>
<dbReference type="EMBL" id="JAGXEW010000001">
    <property type="protein sequence ID" value="KAK1175944.1"/>
    <property type="molecule type" value="Genomic_DNA"/>
</dbReference>
<evidence type="ECO:0000256" key="1">
    <source>
        <dbReference type="SAM" id="MobiDB-lite"/>
    </source>
</evidence>
<dbReference type="PANTHER" id="PTHR34153:SF2">
    <property type="entry name" value="SI:CH211-262H13.3-RELATED"/>
    <property type="match status" value="1"/>
</dbReference>
<evidence type="ECO:0000313" key="4">
    <source>
        <dbReference type="Proteomes" id="UP001230051"/>
    </source>
</evidence>
<reference evidence="3" key="1">
    <citation type="submission" date="2022-02" db="EMBL/GenBank/DDBJ databases">
        <title>Atlantic sturgeon de novo genome assembly.</title>
        <authorList>
            <person name="Stock M."/>
            <person name="Klopp C."/>
            <person name="Guiguen Y."/>
            <person name="Cabau C."/>
            <person name="Parinello H."/>
            <person name="Santidrian Yebra-Pimentel E."/>
            <person name="Kuhl H."/>
            <person name="Dirks R.P."/>
            <person name="Guessner J."/>
            <person name="Wuertz S."/>
            <person name="Du K."/>
            <person name="Schartl M."/>
        </authorList>
    </citation>
    <scope>NUCLEOTIDE SEQUENCE</scope>
    <source>
        <strain evidence="3">STURGEONOMICS-FGT-2020</strain>
        <tissue evidence="3">Whole blood</tissue>
    </source>
</reference>
<accession>A0AAD8GKS0</accession>
<feature type="compositionally biased region" description="Low complexity" evidence="1">
    <location>
        <begin position="64"/>
        <end position="80"/>
    </location>
</feature>
<name>A0AAD8GKS0_ACIOX</name>
<evidence type="ECO:0000313" key="3">
    <source>
        <dbReference type="EMBL" id="KAK1175944.1"/>
    </source>
</evidence>
<protein>
    <recommendedName>
        <fullName evidence="2">DUF4806 domain-containing protein</fullName>
    </recommendedName>
</protein>
<feature type="compositionally biased region" description="Polar residues" evidence="1">
    <location>
        <begin position="93"/>
        <end position="104"/>
    </location>
</feature>
<organism evidence="3 4">
    <name type="scientific">Acipenser oxyrinchus oxyrinchus</name>
    <dbReference type="NCBI Taxonomy" id="40147"/>
    <lineage>
        <taxon>Eukaryota</taxon>
        <taxon>Metazoa</taxon>
        <taxon>Chordata</taxon>
        <taxon>Craniata</taxon>
        <taxon>Vertebrata</taxon>
        <taxon>Euteleostomi</taxon>
        <taxon>Actinopterygii</taxon>
        <taxon>Chondrostei</taxon>
        <taxon>Acipenseriformes</taxon>
        <taxon>Acipenseridae</taxon>
        <taxon>Acipenser</taxon>
    </lineage>
</organism>
<dbReference type="InterPro" id="IPR032071">
    <property type="entry name" value="DUF4806"/>
</dbReference>
<dbReference type="PANTHER" id="PTHR34153">
    <property type="entry name" value="SI:CH211-262H13.3-RELATED-RELATED"/>
    <property type="match status" value="1"/>
</dbReference>
<comment type="caution">
    <text evidence="3">The sequence shown here is derived from an EMBL/GenBank/DDBJ whole genome shotgun (WGS) entry which is preliminary data.</text>
</comment>